<evidence type="ECO:0000256" key="8">
    <source>
        <dbReference type="ARBA" id="ARBA00023306"/>
    </source>
</evidence>
<dbReference type="GO" id="GO:0005886">
    <property type="term" value="C:plasma membrane"/>
    <property type="evidence" value="ECO:0007669"/>
    <property type="project" value="UniProtKB-SubCell"/>
</dbReference>
<dbReference type="EMBL" id="SMCS01000004">
    <property type="protein sequence ID" value="TCV93840.1"/>
    <property type="molecule type" value="Genomic_DNA"/>
</dbReference>
<accession>A0A4R3YNC4</accession>
<evidence type="ECO:0000256" key="6">
    <source>
        <dbReference type="ARBA" id="ARBA00022989"/>
    </source>
</evidence>
<keyword evidence="5 9" id="KW-0812">Transmembrane</keyword>
<proteinExistence type="inferred from homology"/>
<evidence type="ECO:0000313" key="11">
    <source>
        <dbReference type="EMBL" id="TCV93840.1"/>
    </source>
</evidence>
<dbReference type="PROSITE" id="PS51779">
    <property type="entry name" value="POTRA"/>
    <property type="match status" value="1"/>
</dbReference>
<evidence type="ECO:0000256" key="9">
    <source>
        <dbReference type="HAMAP-Rule" id="MF_00911"/>
    </source>
</evidence>
<keyword evidence="12" id="KW-1185">Reference proteome</keyword>
<sequence>MKGAAATRIVAWAIAITLVVLPVVGVMQGWFAATRWPVTQLKVEAEFAHISAEQLRGAVLPHLGKGFFATNLEDVRHAIGGLPWVESVEVRKRWPDTLLVRIYERQPFARWNDDKLISRQGLVFVAAGADQMEGLPQLRGPDARLAEVVSFYAQAQKAFAGRAQLQVTGVSLSDRGSWSVTTESGADIVIGDRDQADRRLARFLDVYPQLIAGRQGSFAYADLRYTNGFAVKWPQPDAPVAAKSGARAGT</sequence>
<keyword evidence="8 9" id="KW-0131">Cell cycle</keyword>
<keyword evidence="6 9" id="KW-1133">Transmembrane helix</keyword>
<dbReference type="Proteomes" id="UP000295645">
    <property type="component" value="Unassembled WGS sequence"/>
</dbReference>
<comment type="subcellular location">
    <subcellularLocation>
        <location evidence="9">Cell inner membrane</location>
        <topology evidence="9">Single-pass type II membrane protein</topology>
    </subcellularLocation>
    <subcellularLocation>
        <location evidence="1">Membrane</location>
    </subcellularLocation>
    <text evidence="9">Localizes to the division septum.</text>
</comment>
<dbReference type="OrthoDB" id="9790370at2"/>
<organism evidence="11 12">
    <name type="scientific">Luteibacter rhizovicinus</name>
    <dbReference type="NCBI Taxonomy" id="242606"/>
    <lineage>
        <taxon>Bacteria</taxon>
        <taxon>Pseudomonadati</taxon>
        <taxon>Pseudomonadota</taxon>
        <taxon>Gammaproteobacteria</taxon>
        <taxon>Lysobacterales</taxon>
        <taxon>Rhodanobacteraceae</taxon>
        <taxon>Luteibacter</taxon>
    </lineage>
</organism>
<dbReference type="RefSeq" id="WP_132143953.1">
    <property type="nucleotide sequence ID" value="NZ_SMCS01000004.1"/>
</dbReference>
<comment type="caution">
    <text evidence="11">The sequence shown here is derived from an EMBL/GenBank/DDBJ whole genome shotgun (WGS) entry which is preliminary data.</text>
</comment>
<protein>
    <recommendedName>
        <fullName evidence="9">Cell division protein FtsQ</fullName>
    </recommendedName>
</protein>
<dbReference type="InterPro" id="IPR005548">
    <property type="entry name" value="Cell_div_FtsQ/DivIB_C"/>
</dbReference>
<dbReference type="GO" id="GO:0043093">
    <property type="term" value="P:FtsZ-dependent cytokinesis"/>
    <property type="evidence" value="ECO:0007669"/>
    <property type="project" value="UniProtKB-UniRule"/>
</dbReference>
<feature type="transmembrane region" description="Helical" evidence="9">
    <location>
        <begin position="9"/>
        <end position="31"/>
    </location>
</feature>
<evidence type="ECO:0000256" key="7">
    <source>
        <dbReference type="ARBA" id="ARBA00023136"/>
    </source>
</evidence>
<dbReference type="InterPro" id="IPR026579">
    <property type="entry name" value="FtsQ"/>
</dbReference>
<dbReference type="InterPro" id="IPR045335">
    <property type="entry name" value="FtsQ_C_sf"/>
</dbReference>
<keyword evidence="7 9" id="KW-0472">Membrane</keyword>
<dbReference type="Gene3D" id="3.40.50.11690">
    <property type="entry name" value="Cell division protein FtsQ/DivIB"/>
    <property type="match status" value="1"/>
</dbReference>
<dbReference type="Pfam" id="PF03799">
    <property type="entry name" value="FtsQ_DivIB_C"/>
    <property type="match status" value="1"/>
</dbReference>
<dbReference type="Gene3D" id="3.10.20.310">
    <property type="entry name" value="membrane protein fhac"/>
    <property type="match status" value="1"/>
</dbReference>
<dbReference type="GO" id="GO:0090529">
    <property type="term" value="P:cell septum assembly"/>
    <property type="evidence" value="ECO:0007669"/>
    <property type="project" value="InterPro"/>
</dbReference>
<keyword evidence="4 9" id="KW-0132">Cell division</keyword>
<evidence type="ECO:0000256" key="4">
    <source>
        <dbReference type="ARBA" id="ARBA00022618"/>
    </source>
</evidence>
<comment type="subunit">
    <text evidence="9">Part of a complex composed of FtsB, FtsL and FtsQ.</text>
</comment>
<dbReference type="PANTHER" id="PTHR35851">
    <property type="entry name" value="CELL DIVISION PROTEIN FTSQ"/>
    <property type="match status" value="1"/>
</dbReference>
<dbReference type="InterPro" id="IPR013685">
    <property type="entry name" value="POTRA_FtsQ_type"/>
</dbReference>
<evidence type="ECO:0000256" key="1">
    <source>
        <dbReference type="ARBA" id="ARBA00004370"/>
    </source>
</evidence>
<evidence type="ECO:0000256" key="3">
    <source>
        <dbReference type="ARBA" id="ARBA00022519"/>
    </source>
</evidence>
<comment type="similarity">
    <text evidence="9">Belongs to the FtsQ/DivIB family. FtsQ subfamily.</text>
</comment>
<evidence type="ECO:0000256" key="2">
    <source>
        <dbReference type="ARBA" id="ARBA00022475"/>
    </source>
</evidence>
<feature type="domain" description="POTRA" evidence="10">
    <location>
        <begin position="36"/>
        <end position="105"/>
    </location>
</feature>
<dbReference type="AlphaFoldDB" id="A0A4R3YNC4"/>
<dbReference type="HAMAP" id="MF_00911">
    <property type="entry name" value="FtsQ_subfam"/>
    <property type="match status" value="1"/>
</dbReference>
<dbReference type="Pfam" id="PF08478">
    <property type="entry name" value="POTRA_1"/>
    <property type="match status" value="1"/>
</dbReference>
<evidence type="ECO:0000313" key="12">
    <source>
        <dbReference type="Proteomes" id="UP000295645"/>
    </source>
</evidence>
<evidence type="ECO:0000259" key="10">
    <source>
        <dbReference type="PROSITE" id="PS51779"/>
    </source>
</evidence>
<dbReference type="GO" id="GO:0032153">
    <property type="term" value="C:cell division site"/>
    <property type="evidence" value="ECO:0007669"/>
    <property type="project" value="UniProtKB-UniRule"/>
</dbReference>
<dbReference type="InterPro" id="IPR034746">
    <property type="entry name" value="POTRA"/>
</dbReference>
<keyword evidence="2 9" id="KW-1003">Cell membrane</keyword>
<keyword evidence="3 9" id="KW-0997">Cell inner membrane</keyword>
<reference evidence="11 12" key="1">
    <citation type="submission" date="2019-03" db="EMBL/GenBank/DDBJ databases">
        <title>Above-ground endophytic microbial communities from plants in different locations in the United States.</title>
        <authorList>
            <person name="Frank C."/>
        </authorList>
    </citation>
    <scope>NUCLEOTIDE SEQUENCE [LARGE SCALE GENOMIC DNA]</scope>
    <source>
        <strain evidence="11 12">LP_13_YM</strain>
    </source>
</reference>
<gene>
    <name evidence="9" type="primary">ftsQ</name>
    <name evidence="11" type="ORF">EC912_10434</name>
</gene>
<name>A0A4R3YNC4_9GAMM</name>
<comment type="function">
    <text evidence="9">Essential cell division protein. May link together the upstream cell division proteins, which are predominantly cytoplasmic, with the downstream cell division proteins, which are predominantly periplasmic. May control correct divisome assembly.</text>
</comment>
<evidence type="ECO:0000256" key="5">
    <source>
        <dbReference type="ARBA" id="ARBA00022692"/>
    </source>
</evidence>
<dbReference type="PANTHER" id="PTHR35851:SF1">
    <property type="entry name" value="CELL DIVISION PROTEIN FTSQ"/>
    <property type="match status" value="1"/>
</dbReference>